<dbReference type="AlphaFoldDB" id="A0A0A9EZF4"/>
<dbReference type="EMBL" id="GBRH01191786">
    <property type="protein sequence ID" value="JAE06110.1"/>
    <property type="molecule type" value="Transcribed_RNA"/>
</dbReference>
<proteinExistence type="predicted"/>
<accession>A0A0A9EZF4</accession>
<feature type="region of interest" description="Disordered" evidence="1">
    <location>
        <begin position="1"/>
        <end position="20"/>
    </location>
</feature>
<feature type="compositionally biased region" description="Polar residues" evidence="1">
    <location>
        <begin position="1"/>
        <end position="14"/>
    </location>
</feature>
<evidence type="ECO:0000256" key="1">
    <source>
        <dbReference type="SAM" id="MobiDB-lite"/>
    </source>
</evidence>
<name>A0A0A9EZF4_ARUDO</name>
<reference evidence="2" key="1">
    <citation type="submission" date="2014-09" db="EMBL/GenBank/DDBJ databases">
        <authorList>
            <person name="Magalhaes I.L.F."/>
            <person name="Oliveira U."/>
            <person name="Santos F.R."/>
            <person name="Vidigal T.H.D.A."/>
            <person name="Brescovit A.D."/>
            <person name="Santos A.J."/>
        </authorList>
    </citation>
    <scope>NUCLEOTIDE SEQUENCE</scope>
    <source>
        <tissue evidence="2">Shoot tissue taken approximately 20 cm above the soil surface</tissue>
    </source>
</reference>
<reference evidence="2" key="2">
    <citation type="journal article" date="2015" name="Data Brief">
        <title>Shoot transcriptome of the giant reed, Arundo donax.</title>
        <authorList>
            <person name="Barrero R.A."/>
            <person name="Guerrero F.D."/>
            <person name="Moolhuijzen P."/>
            <person name="Goolsby J.A."/>
            <person name="Tidwell J."/>
            <person name="Bellgard S.E."/>
            <person name="Bellgard M.I."/>
        </authorList>
    </citation>
    <scope>NUCLEOTIDE SEQUENCE</scope>
    <source>
        <tissue evidence="2">Shoot tissue taken approximately 20 cm above the soil surface</tissue>
    </source>
</reference>
<sequence>MQNFRSLNAGTWKQTNKRMNEPIEAGTQSINFLKRMFPYRQNWSLKRNFLLYWKLIHSKGEGGMPGGSSFGGDDELKSIAGYTPGGLSRCCIDNNCVESPTTSAHP</sequence>
<protein>
    <submittedName>
        <fullName evidence="2">Uncharacterized protein</fullName>
    </submittedName>
</protein>
<evidence type="ECO:0000313" key="2">
    <source>
        <dbReference type="EMBL" id="JAE06110.1"/>
    </source>
</evidence>
<organism evidence="2">
    <name type="scientific">Arundo donax</name>
    <name type="common">Giant reed</name>
    <name type="synonym">Donax arundinaceus</name>
    <dbReference type="NCBI Taxonomy" id="35708"/>
    <lineage>
        <taxon>Eukaryota</taxon>
        <taxon>Viridiplantae</taxon>
        <taxon>Streptophyta</taxon>
        <taxon>Embryophyta</taxon>
        <taxon>Tracheophyta</taxon>
        <taxon>Spermatophyta</taxon>
        <taxon>Magnoliopsida</taxon>
        <taxon>Liliopsida</taxon>
        <taxon>Poales</taxon>
        <taxon>Poaceae</taxon>
        <taxon>PACMAD clade</taxon>
        <taxon>Arundinoideae</taxon>
        <taxon>Arundineae</taxon>
        <taxon>Arundo</taxon>
    </lineage>
</organism>